<dbReference type="EMBL" id="BPLR01002196">
    <property type="protein sequence ID" value="GIX71151.1"/>
    <property type="molecule type" value="Genomic_DNA"/>
</dbReference>
<evidence type="ECO:0000313" key="3">
    <source>
        <dbReference type="Proteomes" id="UP001054945"/>
    </source>
</evidence>
<dbReference type="Proteomes" id="UP001054945">
    <property type="component" value="Unassembled WGS sequence"/>
</dbReference>
<dbReference type="PROSITE" id="PS51910">
    <property type="entry name" value="GH18_2"/>
    <property type="match status" value="1"/>
</dbReference>
<keyword evidence="3" id="KW-1185">Reference proteome</keyword>
<organism evidence="2 3">
    <name type="scientific">Caerostris extrusa</name>
    <name type="common">Bark spider</name>
    <name type="synonym">Caerostris bankana</name>
    <dbReference type="NCBI Taxonomy" id="172846"/>
    <lineage>
        <taxon>Eukaryota</taxon>
        <taxon>Metazoa</taxon>
        <taxon>Ecdysozoa</taxon>
        <taxon>Arthropoda</taxon>
        <taxon>Chelicerata</taxon>
        <taxon>Arachnida</taxon>
        <taxon>Araneae</taxon>
        <taxon>Araneomorphae</taxon>
        <taxon>Entelegynae</taxon>
        <taxon>Araneoidea</taxon>
        <taxon>Araneidae</taxon>
        <taxon>Caerostris</taxon>
    </lineage>
</organism>
<dbReference type="GO" id="GO:0005975">
    <property type="term" value="P:carbohydrate metabolic process"/>
    <property type="evidence" value="ECO:0007669"/>
    <property type="project" value="InterPro"/>
</dbReference>
<dbReference type="SUPFAM" id="SSF51445">
    <property type="entry name" value="(Trans)glycosidases"/>
    <property type="match status" value="1"/>
</dbReference>
<dbReference type="AlphaFoldDB" id="A0AAV4MGK6"/>
<evidence type="ECO:0000259" key="1">
    <source>
        <dbReference type="PROSITE" id="PS51910"/>
    </source>
</evidence>
<dbReference type="Pfam" id="PF00704">
    <property type="entry name" value="Glyco_hydro_18"/>
    <property type="match status" value="1"/>
</dbReference>
<comment type="caution">
    <text evidence="2">The sequence shown here is derived from an EMBL/GenBank/DDBJ whole genome shotgun (WGS) entry which is preliminary data.</text>
</comment>
<name>A0AAV4MGK6_CAEEX</name>
<dbReference type="Gene3D" id="3.20.20.80">
    <property type="entry name" value="Glycosidases"/>
    <property type="match status" value="1"/>
</dbReference>
<protein>
    <submittedName>
        <fullName evidence="2">Chitotriosidase-1</fullName>
    </submittedName>
</protein>
<dbReference type="GO" id="GO:0005576">
    <property type="term" value="C:extracellular region"/>
    <property type="evidence" value="ECO:0007669"/>
    <property type="project" value="TreeGrafter"/>
</dbReference>
<dbReference type="GO" id="GO:0004568">
    <property type="term" value="F:chitinase activity"/>
    <property type="evidence" value="ECO:0007669"/>
    <property type="project" value="TreeGrafter"/>
</dbReference>
<proteinExistence type="predicted"/>
<dbReference type="InterPro" id="IPR017853">
    <property type="entry name" value="GH"/>
</dbReference>
<sequence length="205" mass="22860">MAYDFHGGWDPVTGHNSPMYARPNENDEQKTLNVDYAVKYWLNKGCPADKLILGCPRARGHLNSKGVRGRKVEYLIKMNLGGAMVWSIETDDFRGRCHGYANPLLRAINSALGDSSSPQPDLNINPSNKIPLLTSTMPLPTTKAYIPKTTVNNKPPEVTTNSVSLPCSRNGYFRHPDNCKAVLYLSIAECWLPSVPVFVWSWHCV</sequence>
<dbReference type="InterPro" id="IPR001223">
    <property type="entry name" value="Glyco_hydro18_cat"/>
</dbReference>
<feature type="domain" description="GH18" evidence="1">
    <location>
        <begin position="1"/>
        <end position="115"/>
    </location>
</feature>
<gene>
    <name evidence="2" type="primary">CHIT1</name>
    <name evidence="2" type="ORF">CEXT_9211</name>
</gene>
<reference evidence="2 3" key="1">
    <citation type="submission" date="2021-06" db="EMBL/GenBank/DDBJ databases">
        <title>Caerostris extrusa draft genome.</title>
        <authorList>
            <person name="Kono N."/>
            <person name="Arakawa K."/>
        </authorList>
    </citation>
    <scope>NUCLEOTIDE SEQUENCE [LARGE SCALE GENOMIC DNA]</scope>
</reference>
<dbReference type="PANTHER" id="PTHR11177:SF317">
    <property type="entry name" value="CHITINASE 12-RELATED"/>
    <property type="match status" value="1"/>
</dbReference>
<dbReference type="InterPro" id="IPR050314">
    <property type="entry name" value="Glycosyl_Hydrlase_18"/>
</dbReference>
<dbReference type="GO" id="GO:0006032">
    <property type="term" value="P:chitin catabolic process"/>
    <property type="evidence" value="ECO:0007669"/>
    <property type="project" value="TreeGrafter"/>
</dbReference>
<dbReference type="GO" id="GO:0008061">
    <property type="term" value="F:chitin binding"/>
    <property type="evidence" value="ECO:0007669"/>
    <property type="project" value="TreeGrafter"/>
</dbReference>
<dbReference type="PANTHER" id="PTHR11177">
    <property type="entry name" value="CHITINASE"/>
    <property type="match status" value="1"/>
</dbReference>
<accession>A0AAV4MGK6</accession>
<evidence type="ECO:0000313" key="2">
    <source>
        <dbReference type="EMBL" id="GIX71151.1"/>
    </source>
</evidence>